<gene>
    <name evidence="1" type="ORF">K1I37_19015</name>
    <name evidence="2" type="ORF">K1I37_21350</name>
</gene>
<dbReference type="KEGG" id="aaco:K1I37_19015"/>
<proteinExistence type="predicted"/>
<dbReference type="KEGG" id="aaco:K1I37_21350"/>
<dbReference type="EMBL" id="CP080468">
    <property type="protein sequence ID" value="UNO51017.1"/>
    <property type="molecule type" value="Genomic_DNA"/>
</dbReference>
<accession>A0A9E6ZJN3</accession>
<dbReference type="AlphaFoldDB" id="A0A9E6ZJN3"/>
<sequence length="109" mass="11955">MCRTELRDLWEGRIASFRASGQSAPVWCDEHGVNIHTLRYWLQKTSTSHKSGPRSPVKWLSVEVAEGSGGQPMSGGKIAICIGDARVEVEPGCNLVFLREVVQTLATLC</sequence>
<evidence type="ECO:0000313" key="3">
    <source>
        <dbReference type="Proteomes" id="UP000829401"/>
    </source>
</evidence>
<geneLocation type="plasmid" evidence="2">
    <name>pDSM3922</name>
</geneLocation>
<dbReference type="EMBL" id="CP080467">
    <property type="protein sequence ID" value="UNO48715.1"/>
    <property type="molecule type" value="Genomic_DNA"/>
</dbReference>
<keyword evidence="2" id="KW-0614">Plasmid</keyword>
<evidence type="ECO:0000313" key="1">
    <source>
        <dbReference type="EMBL" id="UNO48715.1"/>
    </source>
</evidence>
<dbReference type="Proteomes" id="UP000829401">
    <property type="component" value="Chromosome"/>
</dbReference>
<dbReference type="Proteomes" id="UP000829401">
    <property type="component" value="Plasmid pDSM3922.1"/>
</dbReference>
<name>A0A9E6ZJN3_ALIAG</name>
<reference evidence="3" key="2">
    <citation type="journal article" date="2022" name="G3 (Bethesda)">
        <title>Unveiling the complete genome sequence of Alicyclobacillus acidoterrestris DSM 3922T, a taint-producing strain.</title>
        <authorList>
            <person name="Leonardo I.C."/>
            <person name="Barreto Crespo M.T."/>
            <person name="Gaspar F.B."/>
        </authorList>
    </citation>
    <scope>NUCLEOTIDE SEQUENCE [LARGE SCALE GENOMIC DNA]</scope>
    <source>
        <strain evidence="3">DSM 3922</strain>
    </source>
</reference>
<keyword evidence="3" id="KW-1185">Reference proteome</keyword>
<dbReference type="NCBIfam" id="NF047593">
    <property type="entry name" value="IS66_ISAeme5_TnpA"/>
    <property type="match status" value="1"/>
</dbReference>
<reference evidence="2" key="1">
    <citation type="submission" date="2021-07" db="EMBL/GenBank/DDBJ databases">
        <title>The complete genome sequence of Alicyclobacillus acidoterrestris DSM 3922, a guaiacol producing strain.</title>
        <authorList>
            <person name="Leonardo I.C."/>
            <person name="Barreto Crespo M.T."/>
            <person name="Gaspar F.B."/>
        </authorList>
    </citation>
    <scope>NUCLEOTIDE SEQUENCE</scope>
    <source>
        <strain evidence="2">DSM 3922</strain>
        <plasmid evidence="2">pDSM3922</plasmid>
    </source>
</reference>
<organism evidence="2 3">
    <name type="scientific">Alicyclobacillus acidoterrestris (strain ATCC 49025 / DSM 3922 / CIP 106132 / NCIMB 13137 / GD3B)</name>
    <dbReference type="NCBI Taxonomy" id="1356854"/>
    <lineage>
        <taxon>Bacteria</taxon>
        <taxon>Bacillati</taxon>
        <taxon>Bacillota</taxon>
        <taxon>Bacilli</taxon>
        <taxon>Bacillales</taxon>
        <taxon>Alicyclobacillaceae</taxon>
        <taxon>Alicyclobacillus</taxon>
    </lineage>
</organism>
<evidence type="ECO:0000313" key="2">
    <source>
        <dbReference type="EMBL" id="UNO51017.1"/>
    </source>
</evidence>
<protein>
    <submittedName>
        <fullName evidence="2">IS66 family insertion sequence element accessory protein TnpB</fullName>
    </submittedName>
</protein>
<geneLocation type="plasmid" evidence="3">
    <name>pDSM3922.1</name>
</geneLocation>